<protein>
    <recommendedName>
        <fullName evidence="2">Deoxyguanosinetriphosphate triphosphohydrolase-like protein</fullName>
    </recommendedName>
</protein>
<dbReference type="EMBL" id="PPEL01000021">
    <property type="protein sequence ID" value="PNV65662.1"/>
    <property type="molecule type" value="Genomic_DNA"/>
</dbReference>
<dbReference type="InterPro" id="IPR051094">
    <property type="entry name" value="Diverse_Catalytic_Enzymes"/>
</dbReference>
<comment type="similarity">
    <text evidence="2">Belongs to the dGTPase family. Type 2 subfamily.</text>
</comment>
<evidence type="ECO:0000256" key="3">
    <source>
        <dbReference type="SAM" id="MobiDB-lite"/>
    </source>
</evidence>
<dbReference type="PANTHER" id="PTHR35795:SF1">
    <property type="entry name" value="BIS(5'-NUCLEOSYL)-TETRAPHOSPHATASE, SYMMETRICAL"/>
    <property type="match status" value="1"/>
</dbReference>
<evidence type="ECO:0000256" key="2">
    <source>
        <dbReference type="HAMAP-Rule" id="MF_01212"/>
    </source>
</evidence>
<dbReference type="HAMAP" id="MF_01212">
    <property type="entry name" value="dGTPase_type2"/>
    <property type="match status" value="1"/>
</dbReference>
<gene>
    <name evidence="5" type="ORF">C2L80_05370</name>
</gene>
<dbReference type="Gene3D" id="1.10.3210.10">
    <property type="entry name" value="Hypothetical protein af1432"/>
    <property type="match status" value="1"/>
</dbReference>
<feature type="region of interest" description="Disordered" evidence="3">
    <location>
        <begin position="1"/>
        <end position="46"/>
    </location>
</feature>
<dbReference type="SMART" id="SM00471">
    <property type="entry name" value="HDc"/>
    <property type="match status" value="1"/>
</dbReference>
<sequence length="347" mass="38897">MRVIFREDQERREHEALSEDASFPDEGEGRDRSTEPDRLRTDYQRDRDKILHTKSFRRLSHKTQVFLAAEGDHFRTRLTHTLEVAQIARTIARALGLNEDLTEAISLGHDLGHTPFGHTGESALAGCLARHKGVDPASPEAEALYRHNEQSLRVVERIENGGRGLNLTPEVRDGIVNHTGDLRAETLEGRIVAVADRIAYVNHDIDDAIRAGILSEADLPASTHAVLGPDHSSRIETLVLDMVETSASCDDIRMSADVWDAMMELRAFLFERVYTCDAVMAEVAKATHLIGDLFDHYVAHVDEVPAEYRDISEGDDLRAVTDFVAGMTDRYAKNLYQRLFIPSAPHR</sequence>
<dbReference type="RefSeq" id="WP_092197786.1">
    <property type="nucleotide sequence ID" value="NZ_PPEL01000021.1"/>
</dbReference>
<dbReference type="NCBIfam" id="TIGR01353">
    <property type="entry name" value="dGTP_triPase"/>
    <property type="match status" value="1"/>
</dbReference>
<feature type="compositionally biased region" description="Basic and acidic residues" evidence="3">
    <location>
        <begin position="27"/>
        <end position="46"/>
    </location>
</feature>
<comment type="caution">
    <text evidence="5">The sequence shown here is derived from an EMBL/GenBank/DDBJ whole genome shotgun (WGS) entry which is preliminary data.</text>
</comment>
<dbReference type="InterPro" id="IPR003607">
    <property type="entry name" value="HD/PDEase_dom"/>
</dbReference>
<reference evidence="5 6" key="1">
    <citation type="journal article" date="2018" name="Int. J. Syst. Evol. Microbiol.">
        <title>Rubneribacter badeniensis gen. nov., sp. nov. and Enteroscipio rubneri gen. nov., sp. nov., new members of the Eggerthellaceae isolated from human faeces.</title>
        <authorList>
            <person name="Danylec N."/>
            <person name="Gobl A."/>
            <person name="Stoll D.A."/>
            <person name="Hetzer B."/>
            <person name="Kulling S.E."/>
            <person name="Huch M."/>
        </authorList>
    </citation>
    <scope>NUCLEOTIDE SEQUENCE [LARGE SCALE GENOMIC DNA]</scope>
    <source>
        <strain evidence="5 6">ResAG-85</strain>
    </source>
</reference>
<keyword evidence="6" id="KW-1185">Reference proteome</keyword>
<evidence type="ECO:0000256" key="1">
    <source>
        <dbReference type="ARBA" id="ARBA00022801"/>
    </source>
</evidence>
<dbReference type="GO" id="GO:0016793">
    <property type="term" value="F:triphosphoric monoester hydrolase activity"/>
    <property type="evidence" value="ECO:0007669"/>
    <property type="project" value="InterPro"/>
</dbReference>
<name>A0A2K2U5Z9_9ACTN</name>
<dbReference type="AlphaFoldDB" id="A0A2K2U5Z9"/>
<dbReference type="PROSITE" id="PS51831">
    <property type="entry name" value="HD"/>
    <property type="match status" value="1"/>
</dbReference>
<dbReference type="InterPro" id="IPR006261">
    <property type="entry name" value="dGTPase"/>
</dbReference>
<dbReference type="Pfam" id="PF01966">
    <property type="entry name" value="HD"/>
    <property type="match status" value="1"/>
</dbReference>
<dbReference type="InterPro" id="IPR006674">
    <property type="entry name" value="HD_domain"/>
</dbReference>
<evidence type="ECO:0000313" key="5">
    <source>
        <dbReference type="EMBL" id="PNV65662.1"/>
    </source>
</evidence>
<proteinExistence type="inferred from homology"/>
<dbReference type="PANTHER" id="PTHR35795">
    <property type="entry name" value="SLR1885 PROTEIN"/>
    <property type="match status" value="1"/>
</dbReference>
<dbReference type="CDD" id="cd00077">
    <property type="entry name" value="HDc"/>
    <property type="match status" value="1"/>
</dbReference>
<dbReference type="InterPro" id="IPR023023">
    <property type="entry name" value="dNTPase_2"/>
</dbReference>
<evidence type="ECO:0000259" key="4">
    <source>
        <dbReference type="PROSITE" id="PS51831"/>
    </source>
</evidence>
<dbReference type="Proteomes" id="UP000236488">
    <property type="component" value="Unassembled WGS sequence"/>
</dbReference>
<dbReference type="NCBIfam" id="NF002327">
    <property type="entry name" value="PRK01286.1-2"/>
    <property type="match status" value="1"/>
</dbReference>
<keyword evidence="1 2" id="KW-0378">Hydrolase</keyword>
<dbReference type="InterPro" id="IPR026875">
    <property type="entry name" value="PHydrolase_assoc_dom"/>
</dbReference>
<feature type="compositionally biased region" description="Basic and acidic residues" evidence="3">
    <location>
        <begin position="1"/>
        <end position="17"/>
    </location>
</feature>
<accession>A0A2K2U5Z9</accession>
<organism evidence="5 6">
    <name type="scientific">Rubneribacter badeniensis</name>
    <dbReference type="NCBI Taxonomy" id="2070688"/>
    <lineage>
        <taxon>Bacteria</taxon>
        <taxon>Bacillati</taxon>
        <taxon>Actinomycetota</taxon>
        <taxon>Coriobacteriia</taxon>
        <taxon>Eggerthellales</taxon>
        <taxon>Eggerthellaceae</taxon>
        <taxon>Rubneribacter</taxon>
    </lineage>
</organism>
<dbReference type="Pfam" id="PF13286">
    <property type="entry name" value="HD_assoc"/>
    <property type="match status" value="1"/>
</dbReference>
<evidence type="ECO:0000313" key="6">
    <source>
        <dbReference type="Proteomes" id="UP000236488"/>
    </source>
</evidence>
<feature type="domain" description="HD" evidence="4">
    <location>
        <begin position="77"/>
        <end position="201"/>
    </location>
</feature>
<dbReference type="SUPFAM" id="SSF109604">
    <property type="entry name" value="HD-domain/PDEase-like"/>
    <property type="match status" value="1"/>
</dbReference>